<dbReference type="Pfam" id="PF19889">
    <property type="entry name" value="DUF6362"/>
    <property type="match status" value="1"/>
</dbReference>
<evidence type="ECO:0000313" key="3">
    <source>
        <dbReference type="Proteomes" id="UP001595528"/>
    </source>
</evidence>
<organism evidence="2 3">
    <name type="scientific">Marinibaculum pumilum</name>
    <dbReference type="NCBI Taxonomy" id="1766165"/>
    <lineage>
        <taxon>Bacteria</taxon>
        <taxon>Pseudomonadati</taxon>
        <taxon>Pseudomonadota</taxon>
        <taxon>Alphaproteobacteria</taxon>
        <taxon>Rhodospirillales</taxon>
        <taxon>Rhodospirillaceae</taxon>
        <taxon>Marinibaculum</taxon>
    </lineage>
</organism>
<dbReference type="InterPro" id="IPR045942">
    <property type="entry name" value="DUF6362"/>
</dbReference>
<gene>
    <name evidence="2" type="ORF">ACFOGJ_08940</name>
</gene>
<proteinExistence type="predicted"/>
<name>A0ABV7KY79_9PROT</name>
<evidence type="ECO:0000313" key="2">
    <source>
        <dbReference type="EMBL" id="MFC3227353.1"/>
    </source>
</evidence>
<evidence type="ECO:0000259" key="1">
    <source>
        <dbReference type="Pfam" id="PF19889"/>
    </source>
</evidence>
<comment type="caution">
    <text evidence="2">The sequence shown here is derived from an EMBL/GenBank/DDBJ whole genome shotgun (WGS) entry which is preliminary data.</text>
</comment>
<dbReference type="Proteomes" id="UP001595528">
    <property type="component" value="Unassembled WGS sequence"/>
</dbReference>
<feature type="domain" description="DUF6362" evidence="1">
    <location>
        <begin position="34"/>
        <end position="129"/>
    </location>
</feature>
<accession>A0ABV7KY79</accession>
<dbReference type="RefSeq" id="WP_379899518.1">
    <property type="nucleotide sequence ID" value="NZ_JBHRTR010000022.1"/>
</dbReference>
<dbReference type="EMBL" id="JBHRTR010000022">
    <property type="protein sequence ID" value="MFC3227353.1"/>
    <property type="molecule type" value="Genomic_DNA"/>
</dbReference>
<keyword evidence="3" id="KW-1185">Reference proteome</keyword>
<sequence length="159" mass="17706">MTAPRPTTPAEVKALLIEALQTLAALPDPERRFLRQKGTGWPETLREAQEVFSNAVDAGGRFEAMRAPRSAPAPAAIDRMWLVLPWLHGVDSDDAWIFVARARGWHWQWIGDRLGITDRGAKKRADRVATTILEKVQGGSSQIRELVAFSLSSSRDARH</sequence>
<reference evidence="3" key="1">
    <citation type="journal article" date="2019" name="Int. J. Syst. Evol. Microbiol.">
        <title>The Global Catalogue of Microorganisms (GCM) 10K type strain sequencing project: providing services to taxonomists for standard genome sequencing and annotation.</title>
        <authorList>
            <consortium name="The Broad Institute Genomics Platform"/>
            <consortium name="The Broad Institute Genome Sequencing Center for Infectious Disease"/>
            <person name="Wu L."/>
            <person name="Ma J."/>
        </authorList>
    </citation>
    <scope>NUCLEOTIDE SEQUENCE [LARGE SCALE GENOMIC DNA]</scope>
    <source>
        <strain evidence="3">KCTC 42964</strain>
    </source>
</reference>
<protein>
    <submittedName>
        <fullName evidence="2">DUF6362 family protein</fullName>
    </submittedName>
</protein>